<comment type="caution">
    <text evidence="5">The sequence shown here is derived from an EMBL/GenBank/DDBJ whole genome shotgun (WGS) entry which is preliminary data.</text>
</comment>
<evidence type="ECO:0000256" key="3">
    <source>
        <dbReference type="SAM" id="Phobius"/>
    </source>
</evidence>
<keyword evidence="6" id="KW-1185">Reference proteome</keyword>
<dbReference type="CDD" id="cd05121">
    <property type="entry name" value="ABC1_ADCK3-like"/>
    <property type="match status" value="1"/>
</dbReference>
<dbReference type="PANTHER" id="PTHR10566:SF113">
    <property type="entry name" value="PROTEIN ACTIVITY OF BC1 COMPLEX KINASE 7, CHLOROPLASTIC"/>
    <property type="match status" value="1"/>
</dbReference>
<name>A0ABW7UWF3_9ACTN</name>
<evidence type="ECO:0000313" key="6">
    <source>
        <dbReference type="Proteomes" id="UP001611548"/>
    </source>
</evidence>
<dbReference type="EMBL" id="JBIRWE010000006">
    <property type="protein sequence ID" value="MFI1965757.1"/>
    <property type="molecule type" value="Genomic_DNA"/>
</dbReference>
<feature type="transmembrane region" description="Helical" evidence="3">
    <location>
        <begin position="20"/>
        <end position="41"/>
    </location>
</feature>
<dbReference type="SUPFAM" id="SSF56112">
    <property type="entry name" value="Protein kinase-like (PK-like)"/>
    <property type="match status" value="1"/>
</dbReference>
<keyword evidence="5" id="KW-0808">Transferase</keyword>
<feature type="transmembrane region" description="Helical" evidence="3">
    <location>
        <begin position="82"/>
        <end position="106"/>
    </location>
</feature>
<feature type="transmembrane region" description="Helical" evidence="3">
    <location>
        <begin position="53"/>
        <end position="70"/>
    </location>
</feature>
<dbReference type="InterPro" id="IPR011009">
    <property type="entry name" value="Kinase-like_dom_sf"/>
</dbReference>
<dbReference type="InterPro" id="IPR050154">
    <property type="entry name" value="UbiB_kinase"/>
</dbReference>
<dbReference type="PANTHER" id="PTHR10566">
    <property type="entry name" value="CHAPERONE-ACTIVITY OF BC1 COMPLEX CABC1 -RELATED"/>
    <property type="match status" value="1"/>
</dbReference>
<sequence length="784" mass="83572">MTHLAGPPSAAFQGAEHATQWLLTGLAVVVAVGAFFTAISVGARRLLGIRIGVLRTLVACAAGMTAFQLFNSSLRDTDSRAALSTVSLTLSLLAAMAVLVLVEFLIPSGSWPRPMRWARAARRRIERARRYSQISRIFMRHGLGRYVRGRASLDRAARTDEAGAEAARSLRLALEECGGTFIKFGQILSTRRDLLPPHIVEELSRLQSDVPPAPWAEVEAVLREELGAPLEDVFADFDHEPLAAASIAQVHRATLRGGARVVVKVQRPGIRDSVERDLDIVLAMAQGLHVRARSVQGLGLRELADGFATAVREELDFRIEARNADAVAAASDGHAPDAPVRVPAVVHALSSARVMVQERLDGVTLEHAGADADARGLDREALARTVLGAMLRQIMRDGVFHADPHPGNMLLLADAGFTTSHGLNGTVPGPRNGSSPGVGHGASAGSARIGLLDFGSVGRIDATVRDAIQYLLLAVDRGDSAAMCDALLDLLGPRRPDATAPDDGPVLDALLLERELGRFMARHLGPSSRPDTGTFTALFQLMTRFGLAVPPEVAAVFRALATLEGTLTRLSPGFDLVAEARRVATALVTERLTAAPAGRLASRAARTYAAWTGAAWAGGGPGGGFGTASAYGRPGAYAGPGHKHNGRTSYDDPPARPAEPLDGAALTRTVARELLPLLPMLRRLPRRMERISASLEQGRLTARIRFLADERDRRFIAGLVHLFLVTLLAAGTGLMAVLLLVLGTHHGPHVTPHLELYTLLGYNLLAVSALLTLRVLHAAMRRAP</sequence>
<feature type="transmembrane region" description="Helical" evidence="3">
    <location>
        <begin position="715"/>
        <end position="744"/>
    </location>
</feature>
<feature type="domain" description="ABC1 atypical kinase-like" evidence="4">
    <location>
        <begin position="205"/>
        <end position="483"/>
    </location>
</feature>
<keyword evidence="5" id="KW-0418">Kinase</keyword>
<evidence type="ECO:0000313" key="5">
    <source>
        <dbReference type="EMBL" id="MFI1965757.1"/>
    </source>
</evidence>
<dbReference type="InterPro" id="IPR004147">
    <property type="entry name" value="ABC1_dom"/>
</dbReference>
<protein>
    <submittedName>
        <fullName evidence="5">ABC1 kinase family protein</fullName>
    </submittedName>
</protein>
<organism evidence="5 6">
    <name type="scientific">Streptomyces pathocidini</name>
    <dbReference type="NCBI Taxonomy" id="1650571"/>
    <lineage>
        <taxon>Bacteria</taxon>
        <taxon>Bacillati</taxon>
        <taxon>Actinomycetota</taxon>
        <taxon>Actinomycetes</taxon>
        <taxon>Kitasatosporales</taxon>
        <taxon>Streptomycetaceae</taxon>
        <taxon>Streptomyces</taxon>
    </lineage>
</organism>
<evidence type="ECO:0000256" key="2">
    <source>
        <dbReference type="SAM" id="MobiDB-lite"/>
    </source>
</evidence>
<proteinExistence type="inferred from homology"/>
<gene>
    <name evidence="5" type="ORF">ACH429_16885</name>
</gene>
<evidence type="ECO:0000259" key="4">
    <source>
        <dbReference type="Pfam" id="PF03109"/>
    </source>
</evidence>
<reference evidence="5 6" key="1">
    <citation type="submission" date="2024-10" db="EMBL/GenBank/DDBJ databases">
        <title>The Natural Products Discovery Center: Release of the First 8490 Sequenced Strains for Exploring Actinobacteria Biosynthetic Diversity.</title>
        <authorList>
            <person name="Kalkreuter E."/>
            <person name="Kautsar S.A."/>
            <person name="Yang D."/>
            <person name="Bader C.D."/>
            <person name="Teijaro C.N."/>
            <person name="Fluegel L."/>
            <person name="Davis C.M."/>
            <person name="Simpson J.R."/>
            <person name="Lauterbach L."/>
            <person name="Steele A.D."/>
            <person name="Gui C."/>
            <person name="Meng S."/>
            <person name="Li G."/>
            <person name="Viehrig K."/>
            <person name="Ye F."/>
            <person name="Su P."/>
            <person name="Kiefer A.F."/>
            <person name="Nichols A."/>
            <person name="Cepeda A.J."/>
            <person name="Yan W."/>
            <person name="Fan B."/>
            <person name="Jiang Y."/>
            <person name="Adhikari A."/>
            <person name="Zheng C.-J."/>
            <person name="Schuster L."/>
            <person name="Cowan T.M."/>
            <person name="Smanski M.J."/>
            <person name="Chevrette M.G."/>
            <person name="De Carvalho L.P.S."/>
            <person name="Shen B."/>
        </authorList>
    </citation>
    <scope>NUCLEOTIDE SEQUENCE [LARGE SCALE GENOMIC DNA]</scope>
    <source>
        <strain evidence="5 6">NPDC020327</strain>
    </source>
</reference>
<feature type="transmembrane region" description="Helical" evidence="3">
    <location>
        <begin position="756"/>
        <end position="776"/>
    </location>
</feature>
<dbReference type="RefSeq" id="WP_398718565.1">
    <property type="nucleotide sequence ID" value="NZ_JBIRWE010000006.1"/>
</dbReference>
<comment type="similarity">
    <text evidence="1">Belongs to the protein kinase superfamily. ADCK protein kinase family.</text>
</comment>
<keyword evidence="3" id="KW-0472">Membrane</keyword>
<feature type="region of interest" description="Disordered" evidence="2">
    <location>
        <begin position="637"/>
        <end position="661"/>
    </location>
</feature>
<keyword evidence="3" id="KW-1133">Transmembrane helix</keyword>
<dbReference type="Proteomes" id="UP001611548">
    <property type="component" value="Unassembled WGS sequence"/>
</dbReference>
<dbReference type="GO" id="GO:0016301">
    <property type="term" value="F:kinase activity"/>
    <property type="evidence" value="ECO:0007669"/>
    <property type="project" value="UniProtKB-KW"/>
</dbReference>
<keyword evidence="3" id="KW-0812">Transmembrane</keyword>
<accession>A0ABW7UWF3</accession>
<evidence type="ECO:0000256" key="1">
    <source>
        <dbReference type="ARBA" id="ARBA00009670"/>
    </source>
</evidence>
<dbReference type="Pfam" id="PF03109">
    <property type="entry name" value="ABC1"/>
    <property type="match status" value="1"/>
</dbReference>